<feature type="transmembrane region" description="Helical" evidence="6">
    <location>
        <begin position="155"/>
        <end position="174"/>
    </location>
</feature>
<accession>A0A364L1A8</accession>
<evidence type="ECO:0000256" key="1">
    <source>
        <dbReference type="ARBA" id="ARBA00004141"/>
    </source>
</evidence>
<evidence type="ECO:0000313" key="8">
    <source>
        <dbReference type="EMBL" id="RAO69597.1"/>
    </source>
</evidence>
<feature type="transmembrane region" description="Helical" evidence="6">
    <location>
        <begin position="390"/>
        <end position="410"/>
    </location>
</feature>
<keyword evidence="3 6" id="KW-1133">Transmembrane helix</keyword>
<keyword evidence="2 6" id="KW-0812">Transmembrane</keyword>
<dbReference type="AlphaFoldDB" id="A0A364L1A8"/>
<dbReference type="RefSeq" id="XP_040734113.1">
    <property type="nucleotide sequence ID" value="XM_040878104.1"/>
</dbReference>
<evidence type="ECO:0000256" key="3">
    <source>
        <dbReference type="ARBA" id="ARBA00022989"/>
    </source>
</evidence>
<evidence type="ECO:0000256" key="4">
    <source>
        <dbReference type="ARBA" id="ARBA00023136"/>
    </source>
</evidence>
<dbReference type="EMBL" id="MIKG01000010">
    <property type="protein sequence ID" value="RAO69597.1"/>
    <property type="molecule type" value="Genomic_DNA"/>
</dbReference>
<feature type="transmembrane region" description="Helical" evidence="6">
    <location>
        <begin position="484"/>
        <end position="504"/>
    </location>
</feature>
<feature type="compositionally biased region" description="Polar residues" evidence="5">
    <location>
        <begin position="12"/>
        <end position="21"/>
    </location>
</feature>
<dbReference type="GO" id="GO:0005886">
    <property type="term" value="C:plasma membrane"/>
    <property type="evidence" value="ECO:0007669"/>
    <property type="project" value="TreeGrafter"/>
</dbReference>
<keyword evidence="4 6" id="KW-0472">Membrane</keyword>
<feature type="transmembrane region" description="Helical" evidence="6">
    <location>
        <begin position="215"/>
        <end position="236"/>
    </location>
</feature>
<feature type="transmembrane region" description="Helical" evidence="6">
    <location>
        <begin position="431"/>
        <end position="450"/>
    </location>
</feature>
<feature type="transmembrane region" description="Helical" evidence="6">
    <location>
        <begin position="524"/>
        <end position="546"/>
    </location>
</feature>
<protein>
    <recommendedName>
        <fullName evidence="7">Major facilitator superfamily (MFS) profile domain-containing protein</fullName>
    </recommendedName>
</protein>
<dbReference type="GO" id="GO:0022857">
    <property type="term" value="F:transmembrane transporter activity"/>
    <property type="evidence" value="ECO:0007669"/>
    <property type="project" value="InterPro"/>
</dbReference>
<evidence type="ECO:0000313" key="9">
    <source>
        <dbReference type="Proteomes" id="UP000249363"/>
    </source>
</evidence>
<name>A0A364L1A8_TALAM</name>
<dbReference type="STRING" id="1196081.A0A364L1A8"/>
<reference evidence="8 9" key="1">
    <citation type="journal article" date="2017" name="Biotechnol. Biofuels">
        <title>Differential beta-glucosidase expression as a function of carbon source availability in Talaromyces amestolkiae: a genomic and proteomic approach.</title>
        <authorList>
            <person name="de Eugenio L.I."/>
            <person name="Mendez-Liter J.A."/>
            <person name="Nieto-Dominguez M."/>
            <person name="Alonso L."/>
            <person name="Gil-Munoz J."/>
            <person name="Barriuso J."/>
            <person name="Prieto A."/>
            <person name="Martinez M.J."/>
        </authorList>
    </citation>
    <scope>NUCLEOTIDE SEQUENCE [LARGE SCALE GENOMIC DNA]</scope>
    <source>
        <strain evidence="8 9">CIB</strain>
    </source>
</reference>
<sequence>MAFFDLEEMSFFDSQSTTPTRLSFDHSHDQDEHIKRLETIPSVFQDSHGERHNPVDSSPSRSRRSSDTKAEEDLEKEAGFAAPASSKDAAPEKDPNLVEWDGPDDPENPQNFSPARKWAITMCLSSLTIWVTFSTSVFSQATQVTAAEFGVSDEVMILATSLPLFGFALGPLLWGPISELLGRKRPLFFGFLVFVIFQIPVAVAQNLETIMLSRFFIGFFGCAPLAIVGGALADIWDPVDRGVAMASFAGGTFGGPTLGPILGGFIVQSHLGWRWTAWITLIAAGFFMVIAFFVVPETYPPVLLQKRAARLRVETKNWAFHSKLDENPPKAGDILTRYVSRPFQMLFLEPILLCVTIYLALIYGILYLLFEAYPYSFQEIRGWKSAGVAALPFLGILIGVLLGCAFIIFLTKTRFARKMKKHGRVVPEERLVPMFLGSVLLPIGLFWFGWTSNKDVSWVPQVIAGIPIGAGILIIFMQGLNYMIDVYLMFANSAIAANTLFRSALGGGFPLFATQMYKTLGVPWATSLLGFLTAAMIPVPILFFFYGAKLRALSRFNPRL</sequence>
<dbReference type="CDD" id="cd17323">
    <property type="entry name" value="MFS_Tpo1_MDR_like"/>
    <property type="match status" value="1"/>
</dbReference>
<feature type="compositionally biased region" description="Acidic residues" evidence="5">
    <location>
        <begin position="1"/>
        <end position="10"/>
    </location>
</feature>
<feature type="transmembrane region" description="Helical" evidence="6">
    <location>
        <begin position="186"/>
        <end position="203"/>
    </location>
</feature>
<feature type="transmembrane region" description="Helical" evidence="6">
    <location>
        <begin position="346"/>
        <end position="370"/>
    </location>
</feature>
<dbReference type="FunFam" id="1.20.1250.20:FF:000011">
    <property type="entry name" value="MFS multidrug transporter, putative"/>
    <property type="match status" value="1"/>
</dbReference>
<feature type="domain" description="Major facilitator superfamily (MFS) profile" evidence="7">
    <location>
        <begin position="120"/>
        <end position="560"/>
    </location>
</feature>
<proteinExistence type="predicted"/>
<evidence type="ECO:0000256" key="6">
    <source>
        <dbReference type="SAM" id="Phobius"/>
    </source>
</evidence>
<feature type="transmembrane region" description="Helical" evidence="6">
    <location>
        <begin position="243"/>
        <end position="267"/>
    </location>
</feature>
<organism evidence="8 9">
    <name type="scientific">Talaromyces amestolkiae</name>
    <dbReference type="NCBI Taxonomy" id="1196081"/>
    <lineage>
        <taxon>Eukaryota</taxon>
        <taxon>Fungi</taxon>
        <taxon>Dikarya</taxon>
        <taxon>Ascomycota</taxon>
        <taxon>Pezizomycotina</taxon>
        <taxon>Eurotiomycetes</taxon>
        <taxon>Eurotiomycetidae</taxon>
        <taxon>Eurotiales</taxon>
        <taxon>Trichocomaceae</taxon>
        <taxon>Talaromyces</taxon>
        <taxon>Talaromyces sect. Talaromyces</taxon>
    </lineage>
</organism>
<comment type="caution">
    <text evidence="8">The sequence shown here is derived from an EMBL/GenBank/DDBJ whole genome shotgun (WGS) entry which is preliminary data.</text>
</comment>
<evidence type="ECO:0000259" key="7">
    <source>
        <dbReference type="PROSITE" id="PS50850"/>
    </source>
</evidence>
<gene>
    <name evidence="8" type="ORF">BHQ10_005609</name>
</gene>
<evidence type="ECO:0000256" key="5">
    <source>
        <dbReference type="SAM" id="MobiDB-lite"/>
    </source>
</evidence>
<feature type="transmembrane region" description="Helical" evidence="6">
    <location>
        <begin position="118"/>
        <end position="135"/>
    </location>
</feature>
<dbReference type="Pfam" id="PF07690">
    <property type="entry name" value="MFS_1"/>
    <property type="match status" value="1"/>
</dbReference>
<comment type="subcellular location">
    <subcellularLocation>
        <location evidence="1">Membrane</location>
        <topology evidence="1">Multi-pass membrane protein</topology>
    </subcellularLocation>
</comment>
<dbReference type="InterPro" id="IPR020846">
    <property type="entry name" value="MFS_dom"/>
</dbReference>
<dbReference type="Proteomes" id="UP000249363">
    <property type="component" value="Unassembled WGS sequence"/>
</dbReference>
<dbReference type="PROSITE" id="PS50850">
    <property type="entry name" value="MFS"/>
    <property type="match status" value="1"/>
</dbReference>
<evidence type="ECO:0000256" key="2">
    <source>
        <dbReference type="ARBA" id="ARBA00022692"/>
    </source>
</evidence>
<dbReference type="GeneID" id="63794825"/>
<keyword evidence="9" id="KW-1185">Reference proteome</keyword>
<feature type="transmembrane region" description="Helical" evidence="6">
    <location>
        <begin position="273"/>
        <end position="295"/>
    </location>
</feature>
<dbReference type="InterPro" id="IPR036259">
    <property type="entry name" value="MFS_trans_sf"/>
</dbReference>
<feature type="transmembrane region" description="Helical" evidence="6">
    <location>
        <begin position="456"/>
        <end position="477"/>
    </location>
</feature>
<dbReference type="PANTHER" id="PTHR23502">
    <property type="entry name" value="MAJOR FACILITATOR SUPERFAMILY"/>
    <property type="match status" value="1"/>
</dbReference>
<feature type="compositionally biased region" description="Basic and acidic residues" evidence="5">
    <location>
        <begin position="23"/>
        <end position="38"/>
    </location>
</feature>
<dbReference type="Gene3D" id="1.20.1250.20">
    <property type="entry name" value="MFS general substrate transporter like domains"/>
    <property type="match status" value="1"/>
</dbReference>
<dbReference type="InterPro" id="IPR011701">
    <property type="entry name" value="MFS"/>
</dbReference>
<dbReference type="SUPFAM" id="SSF103473">
    <property type="entry name" value="MFS general substrate transporter"/>
    <property type="match status" value="1"/>
</dbReference>
<dbReference type="OrthoDB" id="446368at2759"/>
<dbReference type="PANTHER" id="PTHR23502:SF47">
    <property type="entry name" value="MAJOR FACILITATOR SUPERFAMILY (MFS) PROFILE DOMAIN-CONTAINING PROTEIN-RELATED"/>
    <property type="match status" value="1"/>
</dbReference>
<feature type="region of interest" description="Disordered" evidence="5">
    <location>
        <begin position="1"/>
        <end position="112"/>
    </location>
</feature>